<reference evidence="3 4" key="1">
    <citation type="submission" date="2020-05" db="EMBL/GenBank/DDBJ databases">
        <title>Mucilaginibacter mali sp. nov.</title>
        <authorList>
            <person name="Kim H.S."/>
            <person name="Lee K.C."/>
            <person name="Suh M.K."/>
            <person name="Kim J.-S."/>
            <person name="Han K.-I."/>
            <person name="Eom M.K."/>
            <person name="Shin Y.K."/>
            <person name="Lee J.-S."/>
        </authorList>
    </citation>
    <scope>NUCLEOTIDE SEQUENCE [LARGE SCALE GENOMIC DNA]</scope>
    <source>
        <strain evidence="3 4">G2-14</strain>
    </source>
</reference>
<gene>
    <name evidence="3" type="ORF">HQ865_14950</name>
</gene>
<dbReference type="RefSeq" id="WP_173415663.1">
    <property type="nucleotide sequence ID" value="NZ_CP054139.1"/>
</dbReference>
<proteinExistence type="predicted"/>
<dbReference type="Gene3D" id="2.60.40.10">
    <property type="entry name" value="Immunoglobulins"/>
    <property type="match status" value="1"/>
</dbReference>
<feature type="chain" id="PRO_5028861416" evidence="1">
    <location>
        <begin position="20"/>
        <end position="422"/>
    </location>
</feature>
<organism evidence="3 4">
    <name type="scientific">Mucilaginibacter mali</name>
    <dbReference type="NCBI Taxonomy" id="2740462"/>
    <lineage>
        <taxon>Bacteria</taxon>
        <taxon>Pseudomonadati</taxon>
        <taxon>Bacteroidota</taxon>
        <taxon>Sphingobacteriia</taxon>
        <taxon>Sphingobacteriales</taxon>
        <taxon>Sphingobacteriaceae</taxon>
        <taxon>Mucilaginibacter</taxon>
    </lineage>
</organism>
<dbReference type="InterPro" id="IPR013783">
    <property type="entry name" value="Ig-like_fold"/>
</dbReference>
<keyword evidence="1" id="KW-0732">Signal</keyword>
<accession>A0A7D4TW10</accession>
<dbReference type="KEGG" id="mmab:HQ865_14950"/>
<dbReference type="EMBL" id="CP054139">
    <property type="protein sequence ID" value="QKJ30995.1"/>
    <property type="molecule type" value="Genomic_DNA"/>
</dbReference>
<evidence type="ECO:0000256" key="1">
    <source>
        <dbReference type="SAM" id="SignalP"/>
    </source>
</evidence>
<evidence type="ECO:0000259" key="2">
    <source>
        <dbReference type="Pfam" id="PF17116"/>
    </source>
</evidence>
<dbReference type="Proteomes" id="UP000505355">
    <property type="component" value="Chromosome"/>
</dbReference>
<protein>
    <submittedName>
        <fullName evidence="3">DUF5103 domain-containing protein</fullName>
    </submittedName>
</protein>
<feature type="domain" description="Type 9 secretion system plug protein N-terminal" evidence="2">
    <location>
        <begin position="34"/>
        <end position="158"/>
    </location>
</feature>
<dbReference type="Pfam" id="PF17116">
    <property type="entry name" value="T9SS_plug_1st"/>
    <property type="match status" value="1"/>
</dbReference>
<name>A0A7D4TW10_9SPHI</name>
<evidence type="ECO:0000313" key="4">
    <source>
        <dbReference type="Proteomes" id="UP000505355"/>
    </source>
</evidence>
<dbReference type="AlphaFoldDB" id="A0A7D4TW10"/>
<evidence type="ECO:0000313" key="3">
    <source>
        <dbReference type="EMBL" id="QKJ30995.1"/>
    </source>
</evidence>
<feature type="signal peptide" evidence="1">
    <location>
        <begin position="1"/>
        <end position="19"/>
    </location>
</feature>
<keyword evidence="4" id="KW-1185">Reference proteome</keyword>
<sequence length="422" mass="49466">MKLYRYILFLLFITLKATAQQTIVYNDMVYRPEIKSVQLSILGKDGSFPVINLRSNDQLLLSFDDLTNRSRYYNYTLEHCDAEWHSSNLSPTEYLQSFTEDRLMDYRYSVATRQKYVHYELQLPNQNIIPKIAGNYLLKVYEDGDQNKIVLTRRLYVLGSKVGLFADITPSQNTALRQTNQKVNFQVEYGGLNVQNPYNDIRTFIMQNARTQTGIMNSRPSFIRGTQLIYNDVATNDFPGGNEFRHFDIRTLQVNSERVNRIYRDSINTVILLPDHPRDRPDYTFEYDNDGKYFVNSTDGRDARTDADYAHVYFSFASTKTGREGDIYIVGQFNNWRMDASSKLEYDNGTARFYINLLLKQGVYDYAYVWVDATTHKPDYTLLEGSHFETENDYQLLVYYRPVSARWDELVGYRLLNNSTKR</sequence>
<dbReference type="InterPro" id="IPR031345">
    <property type="entry name" value="T9SS_Plug_N"/>
</dbReference>